<gene>
    <name evidence="5" type="ORF">GCM10022255_111110</name>
</gene>
<evidence type="ECO:0008006" key="7">
    <source>
        <dbReference type="Google" id="ProtNLM"/>
    </source>
</evidence>
<dbReference type="InterPro" id="IPR008628">
    <property type="entry name" value="GPP34-like"/>
</dbReference>
<accession>A0ABP8DUU6</accession>
<organism evidence="5 6">
    <name type="scientific">Dactylosporangium darangshiense</name>
    <dbReference type="NCBI Taxonomy" id="579108"/>
    <lineage>
        <taxon>Bacteria</taxon>
        <taxon>Bacillati</taxon>
        <taxon>Actinomycetota</taxon>
        <taxon>Actinomycetes</taxon>
        <taxon>Micromonosporales</taxon>
        <taxon>Micromonosporaceae</taxon>
        <taxon>Dactylosporangium</taxon>
    </lineage>
</organism>
<evidence type="ECO:0000313" key="5">
    <source>
        <dbReference type="EMBL" id="GAA4263748.1"/>
    </source>
</evidence>
<comment type="caution">
    <text evidence="5">The sequence shown here is derived from an EMBL/GenBank/DDBJ whole genome shotgun (WGS) entry which is preliminary data.</text>
</comment>
<dbReference type="EMBL" id="BAABAT010000079">
    <property type="protein sequence ID" value="GAA4263748.1"/>
    <property type="molecule type" value="Genomic_DNA"/>
</dbReference>
<dbReference type="Pfam" id="PF05719">
    <property type="entry name" value="GPP34"/>
    <property type="match status" value="1"/>
</dbReference>
<comment type="subcellular location">
    <subcellularLocation>
        <location evidence="1">Golgi apparatus membrane</location>
        <topology evidence="1">Peripheral membrane protein</topology>
        <orientation evidence="1">Cytoplasmic side</orientation>
    </subcellularLocation>
</comment>
<keyword evidence="6" id="KW-1185">Reference proteome</keyword>
<reference evidence="6" key="1">
    <citation type="journal article" date="2019" name="Int. J. Syst. Evol. Microbiol.">
        <title>The Global Catalogue of Microorganisms (GCM) 10K type strain sequencing project: providing services to taxonomists for standard genome sequencing and annotation.</title>
        <authorList>
            <consortium name="The Broad Institute Genomics Platform"/>
            <consortium name="The Broad Institute Genome Sequencing Center for Infectious Disease"/>
            <person name="Wu L."/>
            <person name="Ma J."/>
        </authorList>
    </citation>
    <scope>NUCLEOTIDE SEQUENCE [LARGE SCALE GENOMIC DNA]</scope>
    <source>
        <strain evidence="6">JCM 17441</strain>
    </source>
</reference>
<dbReference type="Gene3D" id="1.10.3630.10">
    <property type="entry name" value="yeast vps74-n-term truncation variant domain like"/>
    <property type="match status" value="1"/>
</dbReference>
<dbReference type="RefSeq" id="WP_345143705.1">
    <property type="nucleotide sequence ID" value="NZ_BAABAT010000079.1"/>
</dbReference>
<name>A0ABP8DUU6_9ACTN</name>
<dbReference type="InterPro" id="IPR038261">
    <property type="entry name" value="GPP34-like_sf"/>
</dbReference>
<dbReference type="Proteomes" id="UP001500620">
    <property type="component" value="Unassembled WGS sequence"/>
</dbReference>
<keyword evidence="3" id="KW-0446">Lipid-binding</keyword>
<evidence type="ECO:0000256" key="2">
    <source>
        <dbReference type="ARBA" id="ARBA00023034"/>
    </source>
</evidence>
<protein>
    <recommendedName>
        <fullName evidence="7">GPP34 family phosphoprotein</fullName>
    </recommendedName>
</protein>
<evidence type="ECO:0000313" key="6">
    <source>
        <dbReference type="Proteomes" id="UP001500620"/>
    </source>
</evidence>
<evidence type="ECO:0000256" key="4">
    <source>
        <dbReference type="ARBA" id="ARBA00023136"/>
    </source>
</evidence>
<evidence type="ECO:0000256" key="1">
    <source>
        <dbReference type="ARBA" id="ARBA00004255"/>
    </source>
</evidence>
<keyword evidence="2" id="KW-0333">Golgi apparatus</keyword>
<proteinExistence type="predicted"/>
<evidence type="ECO:0000256" key="3">
    <source>
        <dbReference type="ARBA" id="ARBA00023121"/>
    </source>
</evidence>
<sequence length="217" mass="23819">MAPLDPRLPPADAFYFIAYEATRRRRSGSRVVRIGLGAAVLGELVMAGGLAVDGGGRVHVRQRALPDPLLRDVLDLMVMQPQHRELSVWMAFLAEEAEDWIVRRLRQQRLVHDVVERRLIGSVRVTVPADANEAAWESLRLERLLNTRTPMVLADSFLTGLVAATGLINHVLWNPETSVVGRAVVPDVIAALPPELLAVVRQCEAAVGQTVLAPRPA</sequence>
<keyword evidence="4" id="KW-0472">Membrane</keyword>